<evidence type="ECO:0000256" key="1">
    <source>
        <dbReference type="SAM" id="Coils"/>
    </source>
</evidence>
<keyword evidence="1" id="KW-0175">Coiled coil</keyword>
<evidence type="ECO:0000256" key="2">
    <source>
        <dbReference type="SAM" id="Phobius"/>
    </source>
</evidence>
<dbReference type="AlphaFoldDB" id="A0A074M8C5"/>
<dbReference type="EMBL" id="JMIW01000006">
    <property type="protein sequence ID" value="KEO89015.1"/>
    <property type="molecule type" value="Genomic_DNA"/>
</dbReference>
<dbReference type="STRING" id="1044.EH31_13290"/>
<keyword evidence="2" id="KW-0472">Membrane</keyword>
<feature type="coiled-coil region" evidence="1">
    <location>
        <begin position="39"/>
        <end position="66"/>
    </location>
</feature>
<sequence length="109" mass="11839">MDPIMIPILGIVFGCTIPVVAIWAKHQQKLAKIQGETTAHATAEKAAQYAAQVAKLEDRVQVLERIVTDRGYDIATQIEALRDTREVESDGAITSDLGVPLNIGNKEKA</sequence>
<name>A0A074M8C5_ERYLO</name>
<proteinExistence type="predicted"/>
<gene>
    <name evidence="3" type="ORF">EH31_13290</name>
</gene>
<keyword evidence="2" id="KW-0812">Transmembrane</keyword>
<accession>A0A074M8C5</accession>
<keyword evidence="4" id="KW-1185">Reference proteome</keyword>
<organism evidence="3 4">
    <name type="scientific">Erythrobacter longus</name>
    <dbReference type="NCBI Taxonomy" id="1044"/>
    <lineage>
        <taxon>Bacteria</taxon>
        <taxon>Pseudomonadati</taxon>
        <taxon>Pseudomonadota</taxon>
        <taxon>Alphaproteobacteria</taxon>
        <taxon>Sphingomonadales</taxon>
        <taxon>Erythrobacteraceae</taxon>
        <taxon>Erythrobacter/Porphyrobacter group</taxon>
        <taxon>Erythrobacter</taxon>
    </lineage>
</organism>
<protein>
    <submittedName>
        <fullName evidence="3">Uncharacterized protein</fullName>
    </submittedName>
</protein>
<keyword evidence="2" id="KW-1133">Transmembrane helix</keyword>
<reference evidence="3 4" key="1">
    <citation type="submission" date="2014-04" db="EMBL/GenBank/DDBJ databases">
        <title>A comprehensive comparison of genomes of Erythrobacter spp. strains.</title>
        <authorList>
            <person name="Zheng Q."/>
        </authorList>
    </citation>
    <scope>NUCLEOTIDE SEQUENCE [LARGE SCALE GENOMIC DNA]</scope>
    <source>
        <strain evidence="3 4">DSM 6997</strain>
    </source>
</reference>
<evidence type="ECO:0000313" key="3">
    <source>
        <dbReference type="EMBL" id="KEO89015.1"/>
    </source>
</evidence>
<dbReference type="eggNOG" id="ENOG5032Z25">
    <property type="taxonomic scope" value="Bacteria"/>
</dbReference>
<evidence type="ECO:0000313" key="4">
    <source>
        <dbReference type="Proteomes" id="UP000027647"/>
    </source>
</evidence>
<comment type="caution">
    <text evidence="3">The sequence shown here is derived from an EMBL/GenBank/DDBJ whole genome shotgun (WGS) entry which is preliminary data.</text>
</comment>
<dbReference type="OrthoDB" id="7428745at2"/>
<feature type="transmembrane region" description="Helical" evidence="2">
    <location>
        <begin position="6"/>
        <end position="24"/>
    </location>
</feature>
<dbReference type="RefSeq" id="WP_034960798.1">
    <property type="nucleotide sequence ID" value="NZ_JMIW01000006.1"/>
</dbReference>
<dbReference type="Proteomes" id="UP000027647">
    <property type="component" value="Unassembled WGS sequence"/>
</dbReference>